<name>F2LSJ4_BURGS</name>
<proteinExistence type="predicted"/>
<evidence type="ECO:0000313" key="1">
    <source>
        <dbReference type="EMBL" id="AEA65790.1"/>
    </source>
</evidence>
<dbReference type="EMBL" id="CP002603">
    <property type="protein sequence ID" value="AEA65790.1"/>
    <property type="molecule type" value="Genomic_DNA"/>
</dbReference>
<dbReference type="Proteomes" id="UP000008316">
    <property type="component" value="Plasmid bgla_3p"/>
</dbReference>
<dbReference type="AlphaFoldDB" id="F2LSJ4"/>
<evidence type="ECO:0008006" key="3">
    <source>
        <dbReference type="Google" id="ProtNLM"/>
    </source>
</evidence>
<keyword evidence="2" id="KW-1185">Reference proteome</keyword>
<geneLocation type="plasmid" evidence="1 2">
    <name>bgla_3p</name>
</geneLocation>
<dbReference type="HOGENOM" id="CLU_1178454_0_0_4"/>
<gene>
    <name evidence="1" type="ordered locus">bgla_3p0890</name>
</gene>
<organism evidence="1 2">
    <name type="scientific">Burkholderia gladioli (strain BSR3)</name>
    <dbReference type="NCBI Taxonomy" id="999541"/>
    <lineage>
        <taxon>Bacteria</taxon>
        <taxon>Pseudomonadati</taxon>
        <taxon>Pseudomonadota</taxon>
        <taxon>Betaproteobacteria</taxon>
        <taxon>Burkholderiales</taxon>
        <taxon>Burkholderiaceae</taxon>
        <taxon>Burkholderia</taxon>
    </lineage>
</organism>
<protein>
    <recommendedName>
        <fullName evidence="3">Gp38</fullName>
    </recommendedName>
</protein>
<sequence length="235" mass="24967">MKMMPPKLTVEMRDAMAKAAREYAERTGGNSLDAMYEAAFYEAPTVPADAAQALPTIVSQTVLDALRFYAHGHHYNIDDDHQQFDTVSGEPPNWLHSERDDDCTMIEDGSIARAALCGGVLGWEEPTQPVEGEALRAAPVAHAAAAPSDIRFTHPGCECCACPPGVCQSEGVLPDEGAAWDSTRHSLAVAISAFVKRPAGNRGLDAAVQMLDAITEPGSPLAWLRATAPQGGNNA</sequence>
<accession>F2LSJ4</accession>
<evidence type="ECO:0000313" key="2">
    <source>
        <dbReference type="Proteomes" id="UP000008316"/>
    </source>
</evidence>
<dbReference type="KEGG" id="bgd:bgla_3p0890"/>
<dbReference type="RefSeq" id="WP_013691925.1">
    <property type="nucleotide sequence ID" value="NC_015378.1"/>
</dbReference>
<reference evidence="1 2" key="1">
    <citation type="journal article" date="2011" name="J. Bacteriol.">
        <title>Complete genome sequence of Burkholderia gladioli BSR3.</title>
        <authorList>
            <person name="Seo Y.S."/>
            <person name="Lim J."/>
            <person name="Choi B.S."/>
            <person name="Kim H."/>
            <person name="Goo E."/>
            <person name="Lee B."/>
            <person name="Lim J.S."/>
            <person name="Choi I.Y."/>
            <person name="Moon J.S."/>
            <person name="Kim J."/>
            <person name="Hwang I."/>
        </authorList>
    </citation>
    <scope>NUCLEOTIDE SEQUENCE [LARGE SCALE GENOMIC DNA]</scope>
    <source>
        <strain evidence="2">BSR3</strain>
    </source>
</reference>
<keyword evidence="1" id="KW-0614">Plasmid</keyword>